<evidence type="ECO:0000256" key="4">
    <source>
        <dbReference type="ARBA" id="ARBA00022475"/>
    </source>
</evidence>
<dbReference type="GO" id="GO:0042626">
    <property type="term" value="F:ATPase-coupled transmembrane transporter activity"/>
    <property type="evidence" value="ECO:0007669"/>
    <property type="project" value="TreeGrafter"/>
</dbReference>
<dbReference type="InterPro" id="IPR003593">
    <property type="entry name" value="AAA+_ATPase"/>
</dbReference>
<evidence type="ECO:0000256" key="6">
    <source>
        <dbReference type="ARBA" id="ARBA00022840"/>
    </source>
</evidence>
<name>A0A933GNH2_UNCTE</name>
<dbReference type="PROSITE" id="PS00211">
    <property type="entry name" value="ABC_TRANSPORTER_1"/>
    <property type="match status" value="1"/>
</dbReference>
<comment type="caution">
    <text evidence="10">The sequence shown here is derived from an EMBL/GenBank/DDBJ whole genome shotgun (WGS) entry which is preliminary data.</text>
</comment>
<evidence type="ECO:0000256" key="5">
    <source>
        <dbReference type="ARBA" id="ARBA00022741"/>
    </source>
</evidence>
<dbReference type="PANTHER" id="PTHR43553">
    <property type="entry name" value="HEAVY METAL TRANSPORTER"/>
    <property type="match status" value="1"/>
</dbReference>
<dbReference type="SUPFAM" id="SSF52540">
    <property type="entry name" value="P-loop containing nucleoside triphosphate hydrolases"/>
    <property type="match status" value="2"/>
</dbReference>
<keyword evidence="7" id="KW-1278">Translocase</keyword>
<evidence type="ECO:0000313" key="10">
    <source>
        <dbReference type="EMBL" id="MBI4596666.1"/>
    </source>
</evidence>
<dbReference type="GO" id="GO:0043190">
    <property type="term" value="C:ATP-binding cassette (ABC) transporter complex"/>
    <property type="evidence" value="ECO:0007669"/>
    <property type="project" value="TreeGrafter"/>
</dbReference>
<dbReference type="GO" id="GO:0016887">
    <property type="term" value="F:ATP hydrolysis activity"/>
    <property type="evidence" value="ECO:0007669"/>
    <property type="project" value="InterPro"/>
</dbReference>
<reference evidence="10" key="1">
    <citation type="submission" date="2020-07" db="EMBL/GenBank/DDBJ databases">
        <title>Huge and variable diversity of episymbiotic CPR bacteria and DPANN archaea in groundwater ecosystems.</title>
        <authorList>
            <person name="He C.Y."/>
            <person name="Keren R."/>
            <person name="Whittaker M."/>
            <person name="Farag I.F."/>
            <person name="Doudna J."/>
            <person name="Cate J.H.D."/>
            <person name="Banfield J.F."/>
        </authorList>
    </citation>
    <scope>NUCLEOTIDE SEQUENCE</scope>
    <source>
        <strain evidence="10">NC_groundwater_1482_Ag_S-0.65um_47_24</strain>
    </source>
</reference>
<dbReference type="InterPro" id="IPR003439">
    <property type="entry name" value="ABC_transporter-like_ATP-bd"/>
</dbReference>
<evidence type="ECO:0000256" key="2">
    <source>
        <dbReference type="ARBA" id="ARBA00005417"/>
    </source>
</evidence>
<evidence type="ECO:0000313" key="11">
    <source>
        <dbReference type="Proteomes" id="UP000772181"/>
    </source>
</evidence>
<dbReference type="FunFam" id="3.40.50.300:FF:000224">
    <property type="entry name" value="Energy-coupling factor transporter ATP-binding protein EcfA"/>
    <property type="match status" value="1"/>
</dbReference>
<evidence type="ECO:0000256" key="1">
    <source>
        <dbReference type="ARBA" id="ARBA00004236"/>
    </source>
</evidence>
<comment type="similarity">
    <text evidence="2">Belongs to the ABC transporter superfamily.</text>
</comment>
<accession>A0A933GNH2</accession>
<dbReference type="PANTHER" id="PTHR43553:SF24">
    <property type="entry name" value="ENERGY-COUPLING FACTOR TRANSPORTER ATP-BINDING PROTEIN ECFA1"/>
    <property type="match status" value="1"/>
</dbReference>
<dbReference type="InterPro" id="IPR027417">
    <property type="entry name" value="P-loop_NTPase"/>
</dbReference>
<dbReference type="InterPro" id="IPR050095">
    <property type="entry name" value="ECF_ABC_transporter_ATP-bd"/>
</dbReference>
<feature type="domain" description="ABC transporter" evidence="9">
    <location>
        <begin position="4"/>
        <end position="242"/>
    </location>
</feature>
<feature type="domain" description="ABC transporter" evidence="9">
    <location>
        <begin position="303"/>
        <end position="536"/>
    </location>
</feature>
<dbReference type="InterPro" id="IPR017871">
    <property type="entry name" value="ABC_transporter-like_CS"/>
</dbReference>
<dbReference type="CDD" id="cd03225">
    <property type="entry name" value="ABC_cobalt_CbiO_domain1"/>
    <property type="match status" value="2"/>
</dbReference>
<dbReference type="GO" id="GO:0005524">
    <property type="term" value="F:ATP binding"/>
    <property type="evidence" value="ECO:0007669"/>
    <property type="project" value="UniProtKB-KW"/>
</dbReference>
<organism evidence="10 11">
    <name type="scientific">Tectimicrobiota bacterium</name>
    <dbReference type="NCBI Taxonomy" id="2528274"/>
    <lineage>
        <taxon>Bacteria</taxon>
        <taxon>Pseudomonadati</taxon>
        <taxon>Nitrospinota/Tectimicrobiota group</taxon>
        <taxon>Candidatus Tectimicrobiota</taxon>
    </lineage>
</organism>
<evidence type="ECO:0000256" key="7">
    <source>
        <dbReference type="ARBA" id="ARBA00022967"/>
    </source>
</evidence>
<gene>
    <name evidence="10" type="ORF">HY730_09900</name>
</gene>
<dbReference type="Proteomes" id="UP000772181">
    <property type="component" value="Unassembled WGS sequence"/>
</dbReference>
<comment type="subcellular location">
    <subcellularLocation>
        <location evidence="1">Cell membrane</location>
    </subcellularLocation>
</comment>
<evidence type="ECO:0000256" key="3">
    <source>
        <dbReference type="ARBA" id="ARBA00022448"/>
    </source>
</evidence>
<keyword evidence="5" id="KW-0547">Nucleotide-binding</keyword>
<dbReference type="SMART" id="SM00382">
    <property type="entry name" value="AAA"/>
    <property type="match status" value="2"/>
</dbReference>
<dbReference type="AlphaFoldDB" id="A0A933GNH2"/>
<dbReference type="Pfam" id="PF00005">
    <property type="entry name" value="ABC_tran"/>
    <property type="match status" value="2"/>
</dbReference>
<dbReference type="EMBL" id="JACQWF010000426">
    <property type="protein sequence ID" value="MBI4596666.1"/>
    <property type="molecule type" value="Genomic_DNA"/>
</dbReference>
<keyword evidence="3" id="KW-0813">Transport</keyword>
<dbReference type="InterPro" id="IPR015856">
    <property type="entry name" value="ABC_transpr_CbiO/EcfA_su"/>
</dbReference>
<protein>
    <submittedName>
        <fullName evidence="10">ABC transporter ATP-binding protein</fullName>
    </submittedName>
</protein>
<evidence type="ECO:0000259" key="9">
    <source>
        <dbReference type="PROSITE" id="PS50893"/>
    </source>
</evidence>
<evidence type="ECO:0000256" key="8">
    <source>
        <dbReference type="ARBA" id="ARBA00023136"/>
    </source>
</evidence>
<proteinExistence type="inferred from homology"/>
<keyword evidence="8" id="KW-0472">Membrane</keyword>
<dbReference type="PROSITE" id="PS50893">
    <property type="entry name" value="ABC_TRANSPORTER_2"/>
    <property type="match status" value="2"/>
</dbReference>
<sequence length="565" mass="62896">MLALELDKVSYRYPLASSEALKNISLTLGERESLLLAGRTGAGKSTLTRIPNNILTQYFSGTLQGRTSVFGQDIKGKSVQELSSAVGLVFQDYEAQLFSTSVLKEVAFGPENLGLKREETKERIKDALERVGLTGFEKRDPATLSGGEKQRLAIASLLACRPKFVIMDEPTTDLDPDGRRRIVEISRTLQGEGATILVVSLDIEDWAFIKRTTILRAGELVFDNVMEKAWKDSDMLLKNGVRPSPIVELFNRLQIPLSSRTANHSDFSLPLLNQYGYKFSEESYETLLKKENPSSAIMSREIIGVNTLTFNYAGRTPALKNISLSIKEGDFLAIIGANGSGKTTLLKILKGIIASPANNVLYQGLPINRYNPFDLGAKIGFVFQNPDHQIFQKTLWDELIFGPKNYGWSDAKIYSGAYHLMELLGLIGLEHMDPALLTKGERQKLALASILIMNPEVLILDEPTTGLDYLEQREFMDLISEYHSEGHTTIIVTHALWVVAEYAWRALVMRQGEIIYDGSVRSLFASPQILESASLCIQELTKLGLETYGKVLLSVEEWMACLKKS</sequence>
<dbReference type="Gene3D" id="3.40.50.300">
    <property type="entry name" value="P-loop containing nucleotide triphosphate hydrolases"/>
    <property type="match status" value="2"/>
</dbReference>
<keyword evidence="4" id="KW-1003">Cell membrane</keyword>
<keyword evidence="6 10" id="KW-0067">ATP-binding</keyword>